<dbReference type="InterPro" id="IPR001647">
    <property type="entry name" value="HTH_TetR"/>
</dbReference>
<accession>A0A8J7GJU7</accession>
<dbReference type="AlphaFoldDB" id="A0A8J7GJU7"/>
<evidence type="ECO:0000256" key="2">
    <source>
        <dbReference type="ARBA" id="ARBA00023125"/>
    </source>
</evidence>
<keyword evidence="2 4" id="KW-0238">DNA-binding</keyword>
<dbReference type="GO" id="GO:0000976">
    <property type="term" value="F:transcription cis-regulatory region binding"/>
    <property type="evidence" value="ECO:0007669"/>
    <property type="project" value="TreeGrafter"/>
</dbReference>
<dbReference type="Proteomes" id="UP000622552">
    <property type="component" value="Unassembled WGS sequence"/>
</dbReference>
<dbReference type="PANTHER" id="PTHR30055:SF238">
    <property type="entry name" value="MYCOFACTOCIN BIOSYNTHESIS TRANSCRIPTIONAL REGULATOR MFTR-RELATED"/>
    <property type="match status" value="1"/>
</dbReference>
<comment type="caution">
    <text evidence="6">The sequence shown here is derived from an EMBL/GenBank/DDBJ whole genome shotgun (WGS) entry which is preliminary data.</text>
</comment>
<dbReference type="InterPro" id="IPR023772">
    <property type="entry name" value="DNA-bd_HTH_TetR-type_CS"/>
</dbReference>
<gene>
    <name evidence="6" type="ORF">IW245_005675</name>
</gene>
<feature type="DNA-binding region" description="H-T-H motif" evidence="4">
    <location>
        <begin position="42"/>
        <end position="61"/>
    </location>
</feature>
<protein>
    <submittedName>
        <fullName evidence="6">AcrR family transcriptional regulator</fullName>
    </submittedName>
</protein>
<evidence type="ECO:0000256" key="3">
    <source>
        <dbReference type="ARBA" id="ARBA00023163"/>
    </source>
</evidence>
<evidence type="ECO:0000313" key="6">
    <source>
        <dbReference type="EMBL" id="MBG6139481.1"/>
    </source>
</evidence>
<evidence type="ECO:0000256" key="1">
    <source>
        <dbReference type="ARBA" id="ARBA00023015"/>
    </source>
</evidence>
<dbReference type="PANTHER" id="PTHR30055">
    <property type="entry name" value="HTH-TYPE TRANSCRIPTIONAL REGULATOR RUTR"/>
    <property type="match status" value="1"/>
</dbReference>
<dbReference type="EMBL" id="JADOUF010000001">
    <property type="protein sequence ID" value="MBG6139481.1"/>
    <property type="molecule type" value="Genomic_DNA"/>
</dbReference>
<sequence>MTTEVGQPTEPGRRERKKLETRRALENAALRLFAEQGYEQTTVEDIAEAADVAVRTFFRYFSSKQHVLFGDVAHDITNRLRASFEARPADEPAIEAVRNALDALAFDAEEQQRQIGARLDLMARQPALLGSYYAVFAELTDVVAEYAAKHSGHDVNDMFPRLLAVAAIGSAQAALSVWHAGRGAAGQTLDDLCRESYDTLISGLSPR</sequence>
<dbReference type="Pfam" id="PF00440">
    <property type="entry name" value="TetR_N"/>
    <property type="match status" value="1"/>
</dbReference>
<dbReference type="SUPFAM" id="SSF46689">
    <property type="entry name" value="Homeodomain-like"/>
    <property type="match status" value="1"/>
</dbReference>
<reference evidence="6" key="1">
    <citation type="submission" date="2020-11" db="EMBL/GenBank/DDBJ databases">
        <title>Sequencing the genomes of 1000 actinobacteria strains.</title>
        <authorList>
            <person name="Klenk H.-P."/>
        </authorList>
    </citation>
    <scope>NUCLEOTIDE SEQUENCE</scope>
    <source>
        <strain evidence="6">DSM 45356</strain>
    </source>
</reference>
<dbReference type="PROSITE" id="PS01081">
    <property type="entry name" value="HTH_TETR_1"/>
    <property type="match status" value="1"/>
</dbReference>
<keyword evidence="3" id="KW-0804">Transcription</keyword>
<organism evidence="6 7">
    <name type="scientific">Longispora fulva</name>
    <dbReference type="NCBI Taxonomy" id="619741"/>
    <lineage>
        <taxon>Bacteria</taxon>
        <taxon>Bacillati</taxon>
        <taxon>Actinomycetota</taxon>
        <taxon>Actinomycetes</taxon>
        <taxon>Micromonosporales</taxon>
        <taxon>Micromonosporaceae</taxon>
        <taxon>Longispora</taxon>
    </lineage>
</organism>
<keyword evidence="1" id="KW-0805">Transcription regulation</keyword>
<dbReference type="PROSITE" id="PS50977">
    <property type="entry name" value="HTH_TETR_2"/>
    <property type="match status" value="1"/>
</dbReference>
<dbReference type="InterPro" id="IPR041347">
    <property type="entry name" value="MftR_C"/>
</dbReference>
<evidence type="ECO:0000259" key="5">
    <source>
        <dbReference type="PROSITE" id="PS50977"/>
    </source>
</evidence>
<evidence type="ECO:0000256" key="4">
    <source>
        <dbReference type="PROSITE-ProRule" id="PRU00335"/>
    </source>
</evidence>
<dbReference type="InterPro" id="IPR050109">
    <property type="entry name" value="HTH-type_TetR-like_transc_reg"/>
</dbReference>
<dbReference type="PRINTS" id="PR00455">
    <property type="entry name" value="HTHTETR"/>
</dbReference>
<dbReference type="GO" id="GO:0003700">
    <property type="term" value="F:DNA-binding transcription factor activity"/>
    <property type="evidence" value="ECO:0007669"/>
    <property type="project" value="TreeGrafter"/>
</dbReference>
<dbReference type="Pfam" id="PF17754">
    <property type="entry name" value="TetR_C_14"/>
    <property type="match status" value="1"/>
</dbReference>
<dbReference type="InterPro" id="IPR009057">
    <property type="entry name" value="Homeodomain-like_sf"/>
</dbReference>
<name>A0A8J7GJU7_9ACTN</name>
<evidence type="ECO:0000313" key="7">
    <source>
        <dbReference type="Proteomes" id="UP000622552"/>
    </source>
</evidence>
<feature type="domain" description="HTH tetR-type" evidence="5">
    <location>
        <begin position="19"/>
        <end position="79"/>
    </location>
</feature>
<dbReference type="RefSeq" id="WP_197006134.1">
    <property type="nucleotide sequence ID" value="NZ_BONS01000008.1"/>
</dbReference>
<dbReference type="Gene3D" id="1.10.357.10">
    <property type="entry name" value="Tetracycline Repressor, domain 2"/>
    <property type="match status" value="1"/>
</dbReference>
<proteinExistence type="predicted"/>
<keyword evidence="7" id="KW-1185">Reference proteome</keyword>
<dbReference type="Gene3D" id="1.10.10.60">
    <property type="entry name" value="Homeodomain-like"/>
    <property type="match status" value="1"/>
</dbReference>